<protein>
    <recommendedName>
        <fullName evidence="3">lycopene beta-cyclase</fullName>
        <ecNumber evidence="3">5.5.1.19</ecNumber>
    </recommendedName>
</protein>
<name>A0A2H4YKG5_9FLOR</name>
<evidence type="ECO:0000256" key="1">
    <source>
        <dbReference type="ARBA" id="ARBA00005089"/>
    </source>
</evidence>
<dbReference type="GO" id="GO:0016705">
    <property type="term" value="F:oxidoreductase activity, acting on paired donors, with incorporation or reduction of molecular oxygen"/>
    <property type="evidence" value="ECO:0007669"/>
    <property type="project" value="InterPro"/>
</dbReference>
<dbReference type="Pfam" id="PF05834">
    <property type="entry name" value="Lycopene_cycl"/>
    <property type="match status" value="1"/>
</dbReference>
<sequence>MAFASNLPVQSPTSSLFSSAVCPTRSHNRSHNRQTHRRRVPTASTATPISEQKRPSPSTSASPKTLQSDASPEIPLYDVLVVGAGPAGLSLAAALSQMNVSVCCVDRSFNNPWPNHYGVWRDEFQRVGFEDCATDRYDTTVIQVGGPQSNSASDDSKISVDRSYIRVDRVMLKEKLIRQCEQNGVRFVRRNVQSLQHVCPQWSQISLERVSSEKGPDANPSDDESSPDLEIVRSRIVADCTGHAVAFTSMDEDRSHGLRTWYQAAYGIEAEVKSYPYEKDEMVLMDFRDAHMTSDAERDASQRQPTFLYVFPGGEKRAFFEETSVIQNEAVSFEELKDRLYKRLEYDGIEVERVIEEELSFIPLGGLLPDLSQRVIAFGGAALLVHPATGYMVGRTMNLAQRLAQRLKDSLQSVGPDGDVGDVSKACWEELWGVKVRRQRDFLVFGAELLESLDMDESRAFFKAFFRLPRDLWARFLAYELETPQHRAMFAFMFFVVADNNIRVRLLRAMFEIGKWRMARSVLPEWLTADQD</sequence>
<dbReference type="AlphaFoldDB" id="A0A2H4YKG5"/>
<comment type="pathway">
    <text evidence="1">Carotenoid biosynthesis; beta-carotene biosynthesis.</text>
</comment>
<dbReference type="EMBL" id="KY111542">
    <property type="protein sequence ID" value="AUE44521.1"/>
    <property type="molecule type" value="mRNA"/>
</dbReference>
<dbReference type="PANTHER" id="PTHR39757:SF5">
    <property type="entry name" value="OS02G0190600 PROTEIN"/>
    <property type="match status" value="1"/>
</dbReference>
<accession>A0A2H4YKG5</accession>
<evidence type="ECO:0000256" key="6">
    <source>
        <dbReference type="ARBA" id="ARBA00037906"/>
    </source>
</evidence>
<proteinExistence type="evidence at transcript level"/>
<evidence type="ECO:0000313" key="8">
    <source>
        <dbReference type="EMBL" id="AUE44521.1"/>
    </source>
</evidence>
<dbReference type="EC" id="5.5.1.19" evidence="3"/>
<feature type="compositionally biased region" description="Basic residues" evidence="7">
    <location>
        <begin position="26"/>
        <end position="40"/>
    </location>
</feature>
<evidence type="ECO:0000256" key="2">
    <source>
        <dbReference type="ARBA" id="ARBA00006599"/>
    </source>
</evidence>
<keyword evidence="5" id="KW-0520">NAD</keyword>
<dbReference type="PANTHER" id="PTHR39757">
    <property type="match status" value="1"/>
</dbReference>
<dbReference type="GO" id="GO:0016117">
    <property type="term" value="P:carotenoid biosynthetic process"/>
    <property type="evidence" value="ECO:0007669"/>
    <property type="project" value="UniProtKB-KW"/>
</dbReference>
<dbReference type="PRINTS" id="PR00420">
    <property type="entry name" value="RNGMNOXGNASE"/>
</dbReference>
<organism evidence="8">
    <name type="scientific">Heterosiphonia pulchra</name>
    <dbReference type="NCBI Taxonomy" id="189631"/>
    <lineage>
        <taxon>Eukaryota</taxon>
        <taxon>Rhodophyta</taxon>
        <taxon>Florideophyceae</taxon>
        <taxon>Rhodymeniophycidae</taxon>
        <taxon>Ceramiales</taxon>
        <taxon>Dasyaceae</taxon>
        <taxon>Heterosiphonia</taxon>
    </lineage>
</organism>
<evidence type="ECO:0000256" key="7">
    <source>
        <dbReference type="SAM" id="MobiDB-lite"/>
    </source>
</evidence>
<reference evidence="8" key="1">
    <citation type="submission" date="2016-11" db="EMBL/GenBank/DDBJ databases">
        <title>Phylogenetic studies on genes related to carotenoids biosynthesis in algae.</title>
        <authorList>
            <person name="Wang S."/>
            <person name="Zhang L."/>
            <person name="Chi S."/>
            <person name="Wang X."/>
            <person name="Tang X."/>
            <person name="Liu T."/>
        </authorList>
    </citation>
    <scope>NUCLEOTIDE SEQUENCE</scope>
    <source>
        <strain evidence="8">YSBD-2004860</strain>
    </source>
</reference>
<feature type="compositionally biased region" description="Polar residues" evidence="7">
    <location>
        <begin position="42"/>
        <end position="69"/>
    </location>
</feature>
<keyword evidence="4" id="KW-0125">Carotenoid biosynthesis</keyword>
<dbReference type="NCBIfam" id="TIGR01790">
    <property type="entry name" value="carotene-cycl"/>
    <property type="match status" value="1"/>
</dbReference>
<dbReference type="InterPro" id="IPR036188">
    <property type="entry name" value="FAD/NAD-bd_sf"/>
</dbReference>
<evidence type="ECO:0000256" key="3">
    <source>
        <dbReference type="ARBA" id="ARBA00012242"/>
    </source>
</evidence>
<feature type="compositionally biased region" description="Polar residues" evidence="7">
    <location>
        <begin position="7"/>
        <end position="18"/>
    </location>
</feature>
<comment type="pathway">
    <text evidence="6">Carotenoid biosynthesis; beta-zeacarotene biosynthesis.</text>
</comment>
<dbReference type="InterPro" id="IPR010108">
    <property type="entry name" value="Lycopene_cyclase_b/e"/>
</dbReference>
<comment type="similarity">
    <text evidence="2">Belongs to the lycopene cyclase family.</text>
</comment>
<dbReference type="GO" id="GO:0016860">
    <property type="term" value="F:intramolecular oxidoreductase activity"/>
    <property type="evidence" value="ECO:0007669"/>
    <property type="project" value="UniProtKB-ARBA"/>
</dbReference>
<gene>
    <name evidence="8" type="primary">LCYE</name>
</gene>
<dbReference type="Gene3D" id="3.50.50.60">
    <property type="entry name" value="FAD/NAD(P)-binding domain"/>
    <property type="match status" value="1"/>
</dbReference>
<dbReference type="SUPFAM" id="SSF51905">
    <property type="entry name" value="FAD/NAD(P)-binding domain"/>
    <property type="match status" value="1"/>
</dbReference>
<feature type="region of interest" description="Disordered" evidence="7">
    <location>
        <begin position="209"/>
        <end position="228"/>
    </location>
</feature>
<feature type="region of interest" description="Disordered" evidence="7">
    <location>
        <begin position="1"/>
        <end position="69"/>
    </location>
</feature>
<evidence type="ECO:0000256" key="4">
    <source>
        <dbReference type="ARBA" id="ARBA00022746"/>
    </source>
</evidence>
<evidence type="ECO:0000256" key="5">
    <source>
        <dbReference type="ARBA" id="ARBA00023027"/>
    </source>
</evidence>